<dbReference type="InterPro" id="IPR000415">
    <property type="entry name" value="Nitroreductase-like"/>
</dbReference>
<keyword evidence="4" id="KW-0288">FMN</keyword>
<dbReference type="GO" id="GO:0016491">
    <property type="term" value="F:oxidoreductase activity"/>
    <property type="evidence" value="ECO:0007669"/>
    <property type="project" value="UniProtKB-KW"/>
</dbReference>
<dbReference type="KEGG" id="tbn:TBH_C1046"/>
<protein>
    <submittedName>
        <fullName evidence="7">Nitroreductase family protein</fullName>
    </submittedName>
</protein>
<feature type="domain" description="Nitroreductase" evidence="6">
    <location>
        <begin position="7"/>
        <end position="196"/>
    </location>
</feature>
<organism evidence="7 8">
    <name type="scientific">Thiolapillus brandeum</name>
    <dbReference type="NCBI Taxonomy" id="1076588"/>
    <lineage>
        <taxon>Bacteria</taxon>
        <taxon>Pseudomonadati</taxon>
        <taxon>Pseudomonadota</taxon>
        <taxon>Gammaproteobacteria</taxon>
        <taxon>Chromatiales</taxon>
        <taxon>Sedimenticolaceae</taxon>
        <taxon>Thiolapillus</taxon>
    </lineage>
</organism>
<keyword evidence="3" id="KW-0285">Flavoprotein</keyword>
<dbReference type="RefSeq" id="WP_041066295.1">
    <property type="nucleotide sequence ID" value="NZ_AP012273.1"/>
</dbReference>
<comment type="cofactor">
    <cofactor evidence="1">
        <name>FMN</name>
        <dbReference type="ChEBI" id="CHEBI:58210"/>
    </cofactor>
</comment>
<dbReference type="EMBL" id="AP012273">
    <property type="protein sequence ID" value="BAO43975.1"/>
    <property type="molecule type" value="Genomic_DNA"/>
</dbReference>
<dbReference type="Pfam" id="PF00881">
    <property type="entry name" value="Nitroreductase"/>
    <property type="match status" value="1"/>
</dbReference>
<keyword evidence="8" id="KW-1185">Reference proteome</keyword>
<comment type="similarity">
    <text evidence="2">Belongs to the nitroreductase family.</text>
</comment>
<sequence>MNVLEAIQGRASTRAYQNKPVSREIIRKILDVARWSPSGVNTQPWQVAVVQEQALERLSQALLQLQAEGVAPAPDYVYYPGKWVQPYKGRRFQCGMDLYKALGIGREDKEKRLEAALNNYRFFGAPVSLFFFIDRNLGQGSWLDMGMFIQSVMLAAREFGLDSCPQASTADYPDTVRELLGIEDRKLLVCGMAIGYADKEHPVNQYRTRREEVDQFSTWHQ</sequence>
<evidence type="ECO:0000256" key="5">
    <source>
        <dbReference type="ARBA" id="ARBA00023002"/>
    </source>
</evidence>
<proteinExistence type="inferred from homology"/>
<evidence type="ECO:0000256" key="4">
    <source>
        <dbReference type="ARBA" id="ARBA00022643"/>
    </source>
</evidence>
<dbReference type="CDD" id="cd02136">
    <property type="entry name" value="PnbA_NfnB-like"/>
    <property type="match status" value="1"/>
</dbReference>
<evidence type="ECO:0000256" key="1">
    <source>
        <dbReference type="ARBA" id="ARBA00001917"/>
    </source>
</evidence>
<evidence type="ECO:0000256" key="2">
    <source>
        <dbReference type="ARBA" id="ARBA00007118"/>
    </source>
</evidence>
<keyword evidence="5" id="KW-0560">Oxidoreductase</keyword>
<dbReference type="Proteomes" id="UP000031631">
    <property type="component" value="Chromosome"/>
</dbReference>
<dbReference type="InterPro" id="IPR029479">
    <property type="entry name" value="Nitroreductase"/>
</dbReference>
<dbReference type="PANTHER" id="PTHR43673">
    <property type="entry name" value="NAD(P)H NITROREDUCTASE YDGI-RELATED"/>
    <property type="match status" value="1"/>
</dbReference>
<accession>A0A7U6JI86</accession>
<evidence type="ECO:0000313" key="8">
    <source>
        <dbReference type="Proteomes" id="UP000031631"/>
    </source>
</evidence>
<evidence type="ECO:0000259" key="6">
    <source>
        <dbReference type="Pfam" id="PF00881"/>
    </source>
</evidence>
<dbReference type="AlphaFoldDB" id="A0A7U6JI86"/>
<dbReference type="OrthoDB" id="9784375at2"/>
<dbReference type="Gene3D" id="3.40.109.10">
    <property type="entry name" value="NADH Oxidase"/>
    <property type="match status" value="1"/>
</dbReference>
<name>A0A7U6JI86_9GAMM</name>
<dbReference type="PANTHER" id="PTHR43673:SF2">
    <property type="entry name" value="NITROREDUCTASE"/>
    <property type="match status" value="1"/>
</dbReference>
<reference evidence="7 8" key="1">
    <citation type="journal article" date="2014" name="PLoS ONE">
        <title>Physiological and genomic features of a novel sulfur-oxidizing gammaproteobacterium belonging to a previously uncultivated symbiotic lineage isolated from a hydrothermal vent.</title>
        <authorList>
            <person name="Nunoura T."/>
            <person name="Takaki Y."/>
            <person name="Kazama H."/>
            <person name="Kakuta J."/>
            <person name="Shimamura S."/>
            <person name="Makita H."/>
            <person name="Hirai M."/>
            <person name="Miyazaki M."/>
            <person name="Takai K."/>
        </authorList>
    </citation>
    <scope>NUCLEOTIDE SEQUENCE [LARGE SCALE GENOMIC DNA]</scope>
    <source>
        <strain evidence="7 8">Hiromi1</strain>
    </source>
</reference>
<dbReference type="SUPFAM" id="SSF55469">
    <property type="entry name" value="FMN-dependent nitroreductase-like"/>
    <property type="match status" value="1"/>
</dbReference>
<gene>
    <name evidence="7" type="ORF">TBH_C1046</name>
</gene>
<evidence type="ECO:0000313" key="7">
    <source>
        <dbReference type="EMBL" id="BAO43975.1"/>
    </source>
</evidence>
<evidence type="ECO:0000256" key="3">
    <source>
        <dbReference type="ARBA" id="ARBA00022630"/>
    </source>
</evidence>